<organism evidence="2 3">
    <name type="scientific">Tropicimonas isoalkanivorans</name>
    <dbReference type="NCBI Taxonomy" id="441112"/>
    <lineage>
        <taxon>Bacteria</taxon>
        <taxon>Pseudomonadati</taxon>
        <taxon>Pseudomonadota</taxon>
        <taxon>Alphaproteobacteria</taxon>
        <taxon>Rhodobacterales</taxon>
        <taxon>Roseobacteraceae</taxon>
        <taxon>Tropicimonas</taxon>
    </lineage>
</organism>
<name>A0A1I1IQ77_9RHOB</name>
<dbReference type="EMBL" id="FOLG01000004">
    <property type="protein sequence ID" value="SFC38437.1"/>
    <property type="molecule type" value="Genomic_DNA"/>
</dbReference>
<gene>
    <name evidence="2" type="ORF">SAMN04488094_104179</name>
</gene>
<keyword evidence="3" id="KW-1185">Reference proteome</keyword>
<evidence type="ECO:0000256" key="1">
    <source>
        <dbReference type="SAM" id="Phobius"/>
    </source>
</evidence>
<keyword evidence="1" id="KW-1133">Transmembrane helix</keyword>
<reference evidence="2 3" key="1">
    <citation type="submission" date="2016-10" db="EMBL/GenBank/DDBJ databases">
        <authorList>
            <person name="de Groot N.N."/>
        </authorList>
    </citation>
    <scope>NUCLEOTIDE SEQUENCE [LARGE SCALE GENOMIC DNA]</scope>
    <source>
        <strain evidence="2 3">DSM 19548</strain>
    </source>
</reference>
<dbReference type="AlphaFoldDB" id="A0A1I1IQ77"/>
<dbReference type="Proteomes" id="UP000198728">
    <property type="component" value="Unassembled WGS sequence"/>
</dbReference>
<keyword evidence="1" id="KW-0812">Transmembrane</keyword>
<keyword evidence="1" id="KW-0472">Membrane</keyword>
<feature type="transmembrane region" description="Helical" evidence="1">
    <location>
        <begin position="20"/>
        <end position="39"/>
    </location>
</feature>
<dbReference type="RefSeq" id="WP_093360498.1">
    <property type="nucleotide sequence ID" value="NZ_FOLG01000004.1"/>
</dbReference>
<protein>
    <submittedName>
        <fullName evidence="2">Uncharacterized protein</fullName>
    </submittedName>
</protein>
<sequence>MVRSTEDLPGENTGSVTLDWIVLTAGAVALALGATSMFLGGDGHQASQVPPVVSDSQISE</sequence>
<proteinExistence type="predicted"/>
<dbReference type="STRING" id="441112.SAMN04488094_104179"/>
<evidence type="ECO:0000313" key="2">
    <source>
        <dbReference type="EMBL" id="SFC38437.1"/>
    </source>
</evidence>
<accession>A0A1I1IQ77</accession>
<evidence type="ECO:0000313" key="3">
    <source>
        <dbReference type="Proteomes" id="UP000198728"/>
    </source>
</evidence>